<evidence type="ECO:0000256" key="1">
    <source>
        <dbReference type="ARBA" id="ARBA00009437"/>
    </source>
</evidence>
<evidence type="ECO:0000313" key="7">
    <source>
        <dbReference type="Proteomes" id="UP000231553"/>
    </source>
</evidence>
<keyword evidence="7" id="KW-1185">Reference proteome</keyword>
<comment type="caution">
    <text evidence="6">The sequence shown here is derived from an EMBL/GenBank/DDBJ whole genome shotgun (WGS) entry which is preliminary data.</text>
</comment>
<dbReference type="InterPro" id="IPR036390">
    <property type="entry name" value="WH_DNA-bd_sf"/>
</dbReference>
<keyword evidence="2" id="KW-0805">Transcription regulation</keyword>
<comment type="similarity">
    <text evidence="1">Belongs to the LysR transcriptional regulatory family.</text>
</comment>
<dbReference type="GO" id="GO:0005829">
    <property type="term" value="C:cytosol"/>
    <property type="evidence" value="ECO:0007669"/>
    <property type="project" value="TreeGrafter"/>
</dbReference>
<dbReference type="Proteomes" id="UP000231553">
    <property type="component" value="Unassembled WGS sequence"/>
</dbReference>
<dbReference type="PROSITE" id="PS50931">
    <property type="entry name" value="HTH_LYSR"/>
    <property type="match status" value="1"/>
</dbReference>
<dbReference type="PANTHER" id="PTHR30419:SF8">
    <property type="entry name" value="NITROGEN ASSIMILATION TRANSCRIPTIONAL ACTIVATOR-RELATED"/>
    <property type="match status" value="1"/>
</dbReference>
<reference evidence="6 7" key="1">
    <citation type="journal article" date="2018" name="Int. J. Syst. Evol. Microbiol.">
        <title>Pseudooceanicola lipolyticus sp. nov., a marine alphaproteobacterium, reclassification of Oceanicola flagellatus as Pseudooceanicola flagellatus comb. nov. and emended description of the genus Pseudooceanicola.</title>
        <authorList>
            <person name="Huang M.-M."/>
            <person name="Guo L.-L."/>
            <person name="Wu Y.-H."/>
            <person name="Lai Q.-L."/>
            <person name="Shao Z.-Z."/>
            <person name="Wang C.-S."/>
            <person name="Wu M."/>
            <person name="Xu X.-W."/>
        </authorList>
    </citation>
    <scope>NUCLEOTIDE SEQUENCE [LARGE SCALE GENOMIC DNA]</scope>
    <source>
        <strain evidence="6 7">157</strain>
    </source>
</reference>
<accession>A0A2M8J491</accession>
<dbReference type="InterPro" id="IPR036388">
    <property type="entry name" value="WH-like_DNA-bd_sf"/>
</dbReference>
<name>A0A2M8J491_9RHOB</name>
<sequence length="330" mass="35470">MGILLSPKWHNPPINKNTNSCKKHNQMNIPNGMKLRHLEAFLAVSQNGNISAAARARNVSQPALSKTITELEALLGTTLFDRAGRRAILTPAGEGFRAHALAAVQSLEAGVRNLSGRSAADLVKVGVLPTVAGGFFPSVALALAQNRPEVRIGIITGPNRYLIEMLRGGKIDLMVGRMPSARDMPGLAFEYLYDESILLVARAGHPALSLRSREALSAFPLILPNPGAIIRDSVDRYLSAMGLSGVVPAFETVALPVALALLEQSDMLWFISRGVVERELRAGTLASLPLKSDYMAGAVGLTRKFTFGENSPADLLARLLHRQAEEDPTN</sequence>
<dbReference type="PRINTS" id="PR00039">
    <property type="entry name" value="HTHLYSR"/>
</dbReference>
<dbReference type="Pfam" id="PF00126">
    <property type="entry name" value="HTH_1"/>
    <property type="match status" value="1"/>
</dbReference>
<dbReference type="InterPro" id="IPR050950">
    <property type="entry name" value="HTH-type_LysR_regulators"/>
</dbReference>
<evidence type="ECO:0000259" key="5">
    <source>
        <dbReference type="PROSITE" id="PS50931"/>
    </source>
</evidence>
<dbReference type="PANTHER" id="PTHR30419">
    <property type="entry name" value="HTH-TYPE TRANSCRIPTIONAL REGULATOR YBHD"/>
    <property type="match status" value="1"/>
</dbReference>
<evidence type="ECO:0000256" key="3">
    <source>
        <dbReference type="ARBA" id="ARBA00023125"/>
    </source>
</evidence>
<protein>
    <submittedName>
        <fullName evidence="6">Transcriptional regulator</fullName>
    </submittedName>
</protein>
<evidence type="ECO:0000256" key="4">
    <source>
        <dbReference type="ARBA" id="ARBA00023163"/>
    </source>
</evidence>
<dbReference type="EMBL" id="PGTB01000012">
    <property type="protein sequence ID" value="PJE37597.1"/>
    <property type="molecule type" value="Genomic_DNA"/>
</dbReference>
<gene>
    <name evidence="6" type="ORF">CVM52_06265</name>
</gene>
<dbReference type="AlphaFoldDB" id="A0A2M8J491"/>
<dbReference type="GO" id="GO:0003700">
    <property type="term" value="F:DNA-binding transcription factor activity"/>
    <property type="evidence" value="ECO:0007669"/>
    <property type="project" value="InterPro"/>
</dbReference>
<dbReference type="Pfam" id="PF03466">
    <property type="entry name" value="LysR_substrate"/>
    <property type="match status" value="1"/>
</dbReference>
<dbReference type="GO" id="GO:0003677">
    <property type="term" value="F:DNA binding"/>
    <property type="evidence" value="ECO:0007669"/>
    <property type="project" value="UniProtKB-KW"/>
</dbReference>
<keyword evidence="4" id="KW-0804">Transcription</keyword>
<dbReference type="Gene3D" id="3.40.190.10">
    <property type="entry name" value="Periplasmic binding protein-like II"/>
    <property type="match status" value="2"/>
</dbReference>
<evidence type="ECO:0000256" key="2">
    <source>
        <dbReference type="ARBA" id="ARBA00023015"/>
    </source>
</evidence>
<keyword evidence="3" id="KW-0238">DNA-binding</keyword>
<dbReference type="OrthoDB" id="9803030at2"/>
<evidence type="ECO:0000313" key="6">
    <source>
        <dbReference type="EMBL" id="PJE37597.1"/>
    </source>
</evidence>
<dbReference type="InterPro" id="IPR005119">
    <property type="entry name" value="LysR_subst-bd"/>
</dbReference>
<feature type="domain" description="HTH lysR-type" evidence="5">
    <location>
        <begin position="33"/>
        <end position="90"/>
    </location>
</feature>
<dbReference type="Gene3D" id="1.10.10.10">
    <property type="entry name" value="Winged helix-like DNA-binding domain superfamily/Winged helix DNA-binding domain"/>
    <property type="match status" value="1"/>
</dbReference>
<dbReference type="InterPro" id="IPR000847">
    <property type="entry name" value="LysR_HTH_N"/>
</dbReference>
<dbReference type="FunFam" id="1.10.10.10:FF:000001">
    <property type="entry name" value="LysR family transcriptional regulator"/>
    <property type="match status" value="1"/>
</dbReference>
<dbReference type="SUPFAM" id="SSF53850">
    <property type="entry name" value="Periplasmic binding protein-like II"/>
    <property type="match status" value="1"/>
</dbReference>
<proteinExistence type="inferred from homology"/>
<organism evidence="6 7">
    <name type="scientific">Pseudooceanicola lipolyticus</name>
    <dbReference type="NCBI Taxonomy" id="2029104"/>
    <lineage>
        <taxon>Bacteria</taxon>
        <taxon>Pseudomonadati</taxon>
        <taxon>Pseudomonadota</taxon>
        <taxon>Alphaproteobacteria</taxon>
        <taxon>Rhodobacterales</taxon>
        <taxon>Paracoccaceae</taxon>
        <taxon>Pseudooceanicola</taxon>
    </lineage>
</organism>
<dbReference type="SUPFAM" id="SSF46785">
    <property type="entry name" value="Winged helix' DNA-binding domain"/>
    <property type="match status" value="1"/>
</dbReference>